<evidence type="ECO:0000259" key="20">
    <source>
        <dbReference type="Pfam" id="PF01048"/>
    </source>
</evidence>
<dbReference type="CDD" id="cd09008">
    <property type="entry name" value="MTAN"/>
    <property type="match status" value="1"/>
</dbReference>
<keyword evidence="16 21" id="KW-0456">Lyase</keyword>
<dbReference type="GO" id="GO:0005829">
    <property type="term" value="C:cytosol"/>
    <property type="evidence" value="ECO:0007669"/>
    <property type="project" value="TreeGrafter"/>
</dbReference>
<dbReference type="EC" id="4.4.1.21" evidence="7"/>
<comment type="cofactor">
    <cofactor evidence="2">
        <name>Fe cation</name>
        <dbReference type="ChEBI" id="CHEBI:24875"/>
    </cofactor>
</comment>
<keyword evidence="11" id="KW-0479">Metal-binding</keyword>
<dbReference type="NCBIfam" id="TIGR01704">
    <property type="entry name" value="MTA_SAH-Nsdase"/>
    <property type="match status" value="1"/>
</dbReference>
<accession>A0A0G3WGF7</accession>
<proteinExistence type="inferred from homology"/>
<evidence type="ECO:0000256" key="3">
    <source>
        <dbReference type="ARBA" id="ARBA00004945"/>
    </source>
</evidence>
<dbReference type="RefSeq" id="WP_052570093.1">
    <property type="nucleotide sequence ID" value="NZ_CP009498.1"/>
</dbReference>
<dbReference type="GO" id="GO:0008930">
    <property type="term" value="F:methylthioadenosine nucleosidase activity"/>
    <property type="evidence" value="ECO:0007669"/>
    <property type="project" value="InterPro"/>
</dbReference>
<dbReference type="GO" id="GO:0005506">
    <property type="term" value="F:iron ion binding"/>
    <property type="evidence" value="ECO:0007669"/>
    <property type="project" value="InterPro"/>
</dbReference>
<evidence type="ECO:0000256" key="9">
    <source>
        <dbReference type="ARBA" id="ARBA00022605"/>
    </source>
</evidence>
<dbReference type="GO" id="GO:0008782">
    <property type="term" value="F:adenosylhomocysteine nucleosidase activity"/>
    <property type="evidence" value="ECO:0007669"/>
    <property type="project" value="UniProtKB-EC"/>
</dbReference>
<evidence type="ECO:0000313" key="22">
    <source>
        <dbReference type="Proteomes" id="UP000035337"/>
    </source>
</evidence>
<evidence type="ECO:0000313" key="21">
    <source>
        <dbReference type="EMBL" id="AKL97761.1"/>
    </source>
</evidence>
<dbReference type="InterPro" id="IPR003815">
    <property type="entry name" value="S-ribosylhomocysteinase"/>
</dbReference>
<dbReference type="Pfam" id="PF02664">
    <property type="entry name" value="LuxS"/>
    <property type="match status" value="1"/>
</dbReference>
<dbReference type="EMBL" id="CP009498">
    <property type="protein sequence ID" value="AKL97761.1"/>
    <property type="molecule type" value="Genomic_DNA"/>
</dbReference>
<dbReference type="GO" id="GO:0019509">
    <property type="term" value="P:L-methionine salvage from methylthioadenosine"/>
    <property type="evidence" value="ECO:0007669"/>
    <property type="project" value="UniProtKB-UniPathway"/>
</dbReference>
<evidence type="ECO:0000256" key="7">
    <source>
        <dbReference type="ARBA" id="ARBA00012240"/>
    </source>
</evidence>
<feature type="domain" description="Nucleoside phosphorylase" evidence="20">
    <location>
        <begin position="13"/>
        <end position="233"/>
    </location>
</feature>
<dbReference type="InterPro" id="IPR000845">
    <property type="entry name" value="Nucleoside_phosphorylase_d"/>
</dbReference>
<comment type="similarity">
    <text evidence="4">Belongs to the LuxS family.</text>
</comment>
<evidence type="ECO:0000256" key="5">
    <source>
        <dbReference type="ARBA" id="ARBA00011738"/>
    </source>
</evidence>
<keyword evidence="15" id="KW-0486">Methionine biosynthesis</keyword>
<evidence type="ECO:0000256" key="13">
    <source>
        <dbReference type="ARBA" id="ARBA00022929"/>
    </source>
</evidence>
<name>A0A0G3WGF7_9BACT</name>
<dbReference type="SUPFAM" id="SSF63411">
    <property type="entry name" value="LuxS/MPP-like metallohydrolase"/>
    <property type="match status" value="1"/>
</dbReference>
<dbReference type="SUPFAM" id="SSF53167">
    <property type="entry name" value="Purine and uridine phosphorylases"/>
    <property type="match status" value="1"/>
</dbReference>
<keyword evidence="9" id="KW-0028">Amino-acid biosynthesis</keyword>
<dbReference type="KEGG" id="epo:Epro_0382"/>
<evidence type="ECO:0000256" key="2">
    <source>
        <dbReference type="ARBA" id="ARBA00001962"/>
    </source>
</evidence>
<dbReference type="GO" id="GO:0019284">
    <property type="term" value="P:L-methionine salvage from S-adenosylmethionine"/>
    <property type="evidence" value="ECO:0007669"/>
    <property type="project" value="TreeGrafter"/>
</dbReference>
<dbReference type="Proteomes" id="UP000035337">
    <property type="component" value="Chromosome"/>
</dbReference>
<evidence type="ECO:0000256" key="16">
    <source>
        <dbReference type="ARBA" id="ARBA00023239"/>
    </source>
</evidence>
<gene>
    <name evidence="21" type="primary">luxS</name>
    <name evidence="21" type="ORF">Epro_0382</name>
</gene>
<dbReference type="PRINTS" id="PR01487">
    <property type="entry name" value="LUXSPROTEIN"/>
</dbReference>
<keyword evidence="12" id="KW-0378">Hydrolase</keyword>
<dbReference type="NCBIfam" id="NF002604">
    <property type="entry name" value="PRK02260.1-4"/>
    <property type="match status" value="1"/>
</dbReference>
<dbReference type="InterPro" id="IPR035994">
    <property type="entry name" value="Nucleoside_phosphorylase_sf"/>
</dbReference>
<dbReference type="InterPro" id="IPR010049">
    <property type="entry name" value="MTA_SAH_Nsdase"/>
</dbReference>
<dbReference type="InterPro" id="IPR037005">
    <property type="entry name" value="LuxS_sf"/>
</dbReference>
<dbReference type="PANTHER" id="PTHR46832">
    <property type="entry name" value="5'-METHYLTHIOADENOSINE/S-ADENOSYLHOMOCYSTEINE NUCLEOSIDASE"/>
    <property type="match status" value="1"/>
</dbReference>
<dbReference type="GO" id="GO:0009372">
    <property type="term" value="P:quorum sensing"/>
    <property type="evidence" value="ECO:0007669"/>
    <property type="project" value="UniProtKB-KW"/>
</dbReference>
<evidence type="ECO:0000256" key="18">
    <source>
        <dbReference type="ARBA" id="ARBA00030600"/>
    </source>
</evidence>
<evidence type="ECO:0000256" key="17">
    <source>
        <dbReference type="ARBA" id="ARBA00024654"/>
    </source>
</evidence>
<dbReference type="EC" id="3.2.2.9" evidence="6"/>
<sequence>MIQKLFTDKKLKGIVVAMDAELSPVLDILKPYQTFKFLDRTFFYNDSAIAVKSGIGELSSASAAESLIALLGGKQNLDSIINVGLCGSLHDGYKVGDILMVKDVVHYDFDVTGIDNVQKGQYPGAESQFLSADISYFDSLQKIYEDKIKLVRCASGDKFISDIKIQKQIVQDFSADICEMEAAGVILTAGKHGIPVIIIKAVSDVVSSQDSLKDFKESKDTVTKNYIDVLKLILEDKVTRTIASFNINHNKLEEGFYTSRVDDDIYTYDLRFTKPNKGDYLSLESMHSAEHLVATALRNGKDKDKIIYFGPMGCRTGFYLLLKNADYDEAKRIIETALESIASAKEVDGTKEIECGNAACHSLEAAQKDCKEYLKKIKGKKFKYPAY</sequence>
<dbReference type="PATRIC" id="fig|1408281.3.peg.395"/>
<evidence type="ECO:0000256" key="12">
    <source>
        <dbReference type="ARBA" id="ARBA00022801"/>
    </source>
</evidence>
<evidence type="ECO:0000256" key="8">
    <source>
        <dbReference type="ARBA" id="ARBA00015130"/>
    </source>
</evidence>
<comment type="pathway">
    <text evidence="3">Amino-acid biosynthesis; L-methionine biosynthesis via salvage pathway; S-methyl-5-thio-alpha-D-ribose 1-phosphate from S-methyl-5'-thioadenosine (hydrolase route): step 1/2.</text>
</comment>
<dbReference type="GO" id="GO:0043768">
    <property type="term" value="F:S-ribosylhomocysteine lyase activity"/>
    <property type="evidence" value="ECO:0007669"/>
    <property type="project" value="UniProtKB-EC"/>
</dbReference>
<keyword evidence="10" id="KW-0673">Quorum sensing</keyword>
<evidence type="ECO:0000256" key="14">
    <source>
        <dbReference type="ARBA" id="ARBA00023004"/>
    </source>
</evidence>
<comment type="catalytic activity">
    <reaction evidence="1">
        <text>S-(5-deoxy-D-ribos-5-yl)-L-homocysteine = (S)-4,5-dihydroxypentane-2,3-dione + L-homocysteine</text>
        <dbReference type="Rhea" id="RHEA:17753"/>
        <dbReference type="ChEBI" id="CHEBI:29484"/>
        <dbReference type="ChEBI" id="CHEBI:58195"/>
        <dbReference type="ChEBI" id="CHEBI:58199"/>
        <dbReference type="EC" id="4.4.1.21"/>
    </reaction>
</comment>
<evidence type="ECO:0000256" key="10">
    <source>
        <dbReference type="ARBA" id="ARBA00022654"/>
    </source>
</evidence>
<dbReference type="AlphaFoldDB" id="A0A0G3WGF7"/>
<dbReference type="UniPathway" id="UPA00904">
    <property type="reaction ID" value="UER00871"/>
</dbReference>
<organism evidence="21 22">
    <name type="scientific">Endomicrobium proavitum</name>
    <dbReference type="NCBI Taxonomy" id="1408281"/>
    <lineage>
        <taxon>Bacteria</taxon>
        <taxon>Pseudomonadati</taxon>
        <taxon>Elusimicrobiota</taxon>
        <taxon>Endomicrobiia</taxon>
        <taxon>Endomicrobiales</taxon>
        <taxon>Endomicrobiaceae</taxon>
        <taxon>Endomicrobium</taxon>
    </lineage>
</organism>
<evidence type="ECO:0000256" key="11">
    <source>
        <dbReference type="ARBA" id="ARBA00022723"/>
    </source>
</evidence>
<dbReference type="InterPro" id="IPR011249">
    <property type="entry name" value="Metalloenz_LuxS/M16"/>
</dbReference>
<reference evidence="21 22" key="1">
    <citation type="submission" date="2014-09" db="EMBL/GenBank/DDBJ databases">
        <title>Complete genome sequence of Endomicrobium proavitum.</title>
        <authorList>
            <person name="Zheng H."/>
        </authorList>
    </citation>
    <scope>NUCLEOTIDE SEQUENCE [LARGE SCALE GENOMIC DNA]</scope>
    <source>
        <strain evidence="21 22">Rsa215</strain>
    </source>
</reference>
<comment type="subunit">
    <text evidence="5">Homodimer.</text>
</comment>
<evidence type="ECO:0000256" key="15">
    <source>
        <dbReference type="ARBA" id="ARBA00023167"/>
    </source>
</evidence>
<protein>
    <recommendedName>
        <fullName evidence="8">S-ribosylhomocysteine lyase</fullName>
        <ecNumber evidence="6">3.2.2.9</ecNumber>
        <ecNumber evidence="7">4.4.1.21</ecNumber>
    </recommendedName>
    <alternativeName>
        <fullName evidence="18">AI-2 synthesis protein</fullName>
    </alternativeName>
    <alternativeName>
        <fullName evidence="19">Autoinducer-2 production protein LuxS</fullName>
    </alternativeName>
</protein>
<keyword evidence="13" id="KW-0071">Autoinducer synthesis</keyword>
<dbReference type="Pfam" id="PF01048">
    <property type="entry name" value="PNP_UDP_1"/>
    <property type="match status" value="1"/>
</dbReference>
<evidence type="ECO:0000256" key="1">
    <source>
        <dbReference type="ARBA" id="ARBA00000297"/>
    </source>
</evidence>
<comment type="function">
    <text evidence="17">Involved in the synthesis of autoinducer 2 (AI-2) which is secreted by bacteria and is used to communicate both the cell density and the metabolic potential of the environment. The regulation of gene expression in response to changes in cell density is called quorum sensing. Catalyzes the transformation of S-ribosylhomocysteine (RHC) to homocysteine (HC) and 4,5-dihydroxy-2,3-pentadione (DPD).</text>
</comment>
<evidence type="ECO:0000256" key="19">
    <source>
        <dbReference type="ARBA" id="ARBA00031777"/>
    </source>
</evidence>
<keyword evidence="14" id="KW-0408">Iron</keyword>
<dbReference type="Gene3D" id="3.30.1360.80">
    <property type="entry name" value="S-ribosylhomocysteinase (LuxS)"/>
    <property type="match status" value="1"/>
</dbReference>
<evidence type="ECO:0000256" key="6">
    <source>
        <dbReference type="ARBA" id="ARBA00011974"/>
    </source>
</evidence>
<dbReference type="OrthoDB" id="9788129at2"/>
<dbReference type="PANTHER" id="PTHR46832:SF1">
    <property type="entry name" value="5'-METHYLTHIOADENOSINE_S-ADENOSYLHOMOCYSTEINE NUCLEOSIDASE"/>
    <property type="match status" value="1"/>
</dbReference>
<keyword evidence="22" id="KW-1185">Reference proteome</keyword>
<dbReference type="STRING" id="1408281.Epro_0382"/>
<evidence type="ECO:0000256" key="4">
    <source>
        <dbReference type="ARBA" id="ARBA00007311"/>
    </source>
</evidence>
<dbReference type="GO" id="GO:0009164">
    <property type="term" value="P:nucleoside catabolic process"/>
    <property type="evidence" value="ECO:0007669"/>
    <property type="project" value="InterPro"/>
</dbReference>
<dbReference type="Gene3D" id="3.40.50.1580">
    <property type="entry name" value="Nucleoside phosphorylase domain"/>
    <property type="match status" value="1"/>
</dbReference>